<evidence type="ECO:0000313" key="4">
    <source>
        <dbReference type="Proteomes" id="UP000053331"/>
    </source>
</evidence>
<accession>A0A0F8AVP3</accession>
<sequence>MSNEANPPDDGSQDGYSRRAVLQRSVGGFAFAGFGTVRMMTAGDHGGPGTITEPTTVDESGRYVLESDLSAAGEGIEIAASDVTIDGRGHRLEGDGRRSGIRVRDGARGVTVESLTVRNFRRGVDVGWDSSLTLTSVTIEGNAADGVGSDGRAEIACEGSTIRENAGNGVHVYDGRVSIRDCEIRGNAGRALDTAGSGARATAVVEGSVAAGNGGGVLLPVTAGSGIERTLIEANDGPGIETAPVDPASVAGDEETGRGATHVGRSPIESNGGPHLETAPPDGPQLDEPVPVRRCDVRDNAGAGIEHTDGYLEVRGCTLVGNEAGYRVRAGDEFEGVLRHNVIEGNEEGGAVADRASYLNPIDATCNWWGDETGPTHRDNPLEDPGGQPVSDRVAFLPWSADRPGNAGRGEESGGTERSAQTEVSAGSCVGGLETGDSPGLEPGGGGVGYVATKSYRRIVGADPYGAGCWDGMFYVTHPSDIERDGFDGPGAILVGEDGRVADGHVIRAAADATPVTLPTWGGERGDCESVLFVELNQSLFVDRAYRIAAVHDPEPYQEGVDTRGFAGTLDDVVRVTFEPAESDASIGGAAPLR</sequence>
<protein>
    <recommendedName>
        <fullName evidence="2">Right handed beta helix domain-containing protein</fullName>
    </recommendedName>
</protein>
<dbReference type="Proteomes" id="UP000053331">
    <property type="component" value="Unassembled WGS sequence"/>
</dbReference>
<comment type="caution">
    <text evidence="3">The sequence shown here is derived from an EMBL/GenBank/DDBJ whole genome shotgun (WGS) entry which is preliminary data.</text>
</comment>
<dbReference type="SMART" id="SM00710">
    <property type="entry name" value="PbH1"/>
    <property type="match status" value="6"/>
</dbReference>
<dbReference type="OrthoDB" id="329286at2157"/>
<reference evidence="3 4" key="1">
    <citation type="journal article" date="2015" name="Genome Announc.">
        <title>Draft genome sequence of a Halorubrum H3 strain isolated from the burlinskoye salt lake (Altai Krai, Russia).</title>
        <authorList>
            <person name="Rozanov A.S."/>
            <person name="Bryanskaya A.V."/>
            <person name="Malup T.K."/>
            <person name="Kotenko A.V."/>
            <person name="Peltek S.E."/>
        </authorList>
    </citation>
    <scope>NUCLEOTIDE SEQUENCE [LARGE SCALE GENOMIC DNA]</scope>
    <source>
        <strain evidence="3 4">H3</strain>
    </source>
</reference>
<dbReference type="InterPro" id="IPR012334">
    <property type="entry name" value="Pectin_lyas_fold"/>
</dbReference>
<feature type="domain" description="Right handed beta helix" evidence="2">
    <location>
        <begin position="71"/>
        <end position="200"/>
    </location>
</feature>
<dbReference type="RefSeq" id="WP_050023724.1">
    <property type="nucleotide sequence ID" value="NZ_JNFH02000009.1"/>
</dbReference>
<evidence type="ECO:0000256" key="1">
    <source>
        <dbReference type="SAM" id="MobiDB-lite"/>
    </source>
</evidence>
<evidence type="ECO:0000313" key="3">
    <source>
        <dbReference type="EMBL" id="KKF39931.1"/>
    </source>
</evidence>
<feature type="region of interest" description="Disordered" evidence="1">
    <location>
        <begin position="371"/>
        <end position="441"/>
    </location>
</feature>
<dbReference type="AlphaFoldDB" id="A0A0F8AVP3"/>
<dbReference type="InterPro" id="IPR039448">
    <property type="entry name" value="Beta_helix"/>
</dbReference>
<dbReference type="SUPFAM" id="SSF51126">
    <property type="entry name" value="Pectin lyase-like"/>
    <property type="match status" value="1"/>
</dbReference>
<feature type="region of interest" description="Disordered" evidence="1">
    <location>
        <begin position="236"/>
        <end position="288"/>
    </location>
</feature>
<name>A0A0F8AVP3_9EURY</name>
<gene>
    <name evidence="3" type="ORF">FK85_24815</name>
</gene>
<proteinExistence type="predicted"/>
<dbReference type="InterPro" id="IPR006626">
    <property type="entry name" value="PbH1"/>
</dbReference>
<dbReference type="InterPro" id="IPR011050">
    <property type="entry name" value="Pectin_lyase_fold/virulence"/>
</dbReference>
<dbReference type="EMBL" id="JNFH02000009">
    <property type="protein sequence ID" value="KKF39931.1"/>
    <property type="molecule type" value="Genomic_DNA"/>
</dbReference>
<dbReference type="Gene3D" id="2.160.20.10">
    <property type="entry name" value="Single-stranded right-handed beta-helix, Pectin lyase-like"/>
    <property type="match status" value="1"/>
</dbReference>
<dbReference type="Pfam" id="PF13229">
    <property type="entry name" value="Beta_helix"/>
    <property type="match status" value="1"/>
</dbReference>
<organism evidence="3 4">
    <name type="scientific">Halorubrum saccharovorum</name>
    <dbReference type="NCBI Taxonomy" id="2248"/>
    <lineage>
        <taxon>Archaea</taxon>
        <taxon>Methanobacteriati</taxon>
        <taxon>Methanobacteriota</taxon>
        <taxon>Stenosarchaea group</taxon>
        <taxon>Halobacteria</taxon>
        <taxon>Halobacteriales</taxon>
        <taxon>Haloferacaceae</taxon>
        <taxon>Halorubrum</taxon>
    </lineage>
</organism>
<keyword evidence="4" id="KW-1185">Reference proteome</keyword>
<evidence type="ECO:0000259" key="2">
    <source>
        <dbReference type="Pfam" id="PF13229"/>
    </source>
</evidence>